<proteinExistence type="inferred from homology"/>
<evidence type="ECO:0000256" key="1">
    <source>
        <dbReference type="ARBA" id="ARBA00004776"/>
    </source>
</evidence>
<organism evidence="6 7">
    <name type="scientific">Cryobacterium lactosi</name>
    <dbReference type="NCBI Taxonomy" id="1259202"/>
    <lineage>
        <taxon>Bacteria</taxon>
        <taxon>Bacillati</taxon>
        <taxon>Actinomycetota</taxon>
        <taxon>Actinomycetes</taxon>
        <taxon>Micrococcales</taxon>
        <taxon>Microbacteriaceae</taxon>
        <taxon>Cryobacterium</taxon>
    </lineage>
</organism>
<dbReference type="SUPFAM" id="SSF53448">
    <property type="entry name" value="Nucleotide-diphospho-sugar transferases"/>
    <property type="match status" value="1"/>
</dbReference>
<comment type="similarity">
    <text evidence="2">Belongs to the glycosyltransferase 2 family.</text>
</comment>
<reference evidence="6 7" key="1">
    <citation type="submission" date="2019-03" db="EMBL/GenBank/DDBJ databases">
        <title>Genomics of glacier-inhabiting Cryobacterium strains.</title>
        <authorList>
            <person name="Liu Q."/>
            <person name="Xin Y.-H."/>
        </authorList>
    </citation>
    <scope>NUCLEOTIDE SEQUENCE [LARGE SCALE GENOMIC DNA]</scope>
    <source>
        <strain evidence="6 7">Sr59</strain>
    </source>
</reference>
<gene>
    <name evidence="6" type="ORF">E3T61_09200</name>
</gene>
<dbReference type="InterPro" id="IPR001173">
    <property type="entry name" value="Glyco_trans_2-like"/>
</dbReference>
<keyword evidence="7" id="KW-1185">Reference proteome</keyword>
<keyword evidence="3" id="KW-0328">Glycosyltransferase</keyword>
<evidence type="ECO:0000256" key="3">
    <source>
        <dbReference type="ARBA" id="ARBA00022676"/>
    </source>
</evidence>
<comment type="caution">
    <text evidence="6">The sequence shown here is derived from an EMBL/GenBank/DDBJ whole genome shotgun (WGS) entry which is preliminary data.</text>
</comment>
<dbReference type="AlphaFoldDB" id="A0A4R9BTW6"/>
<protein>
    <submittedName>
        <fullName evidence="6">Glycosyltransferase</fullName>
    </submittedName>
</protein>
<dbReference type="PANTHER" id="PTHR43179">
    <property type="entry name" value="RHAMNOSYLTRANSFERASE WBBL"/>
    <property type="match status" value="1"/>
</dbReference>
<evidence type="ECO:0000256" key="2">
    <source>
        <dbReference type="ARBA" id="ARBA00006739"/>
    </source>
</evidence>
<dbReference type="OrthoDB" id="7665907at2"/>
<evidence type="ECO:0000259" key="5">
    <source>
        <dbReference type="Pfam" id="PF00535"/>
    </source>
</evidence>
<sequence length="329" mass="35504">MTKTPGEKVVVVVVAFNRRDLLLESLAALAGQTRRPDDVLVVDNASTDGTAEAVRAAHPEVTLVVLDRNTGGAGGFTAGLAEAVGPLGADLVWLMDDDTVPTETALAELLIARTHAPATTRILASAVHWTDGRDHPMNMPRARPFASRSALERAREFDCYPVRSASFVSVMIDARAIRQHGLPVAAYFLWNDDFEYTARILRGSTGYICRRSVVVHKTKVFGSTNIDPGPRFRLEVRNKLWLLRLSPALSNAERLLYAGATARSWVSTFAHSADRATLWQGLRDGLREGLTTRPAGNDEVLAGFGRVSESVAAAESVASAQSGPTRSSS</sequence>
<dbReference type="InterPro" id="IPR029044">
    <property type="entry name" value="Nucleotide-diphossugar_trans"/>
</dbReference>
<dbReference type="PANTHER" id="PTHR43179:SF12">
    <property type="entry name" value="GALACTOFURANOSYLTRANSFERASE GLFT2"/>
    <property type="match status" value="1"/>
</dbReference>
<keyword evidence="4 6" id="KW-0808">Transferase</keyword>
<evidence type="ECO:0000313" key="7">
    <source>
        <dbReference type="Proteomes" id="UP000298468"/>
    </source>
</evidence>
<feature type="domain" description="Glycosyltransferase 2-like" evidence="5">
    <location>
        <begin position="11"/>
        <end position="110"/>
    </location>
</feature>
<dbReference type="Gene3D" id="3.90.550.10">
    <property type="entry name" value="Spore Coat Polysaccharide Biosynthesis Protein SpsA, Chain A"/>
    <property type="match status" value="1"/>
</dbReference>
<dbReference type="GO" id="GO:0016757">
    <property type="term" value="F:glycosyltransferase activity"/>
    <property type="evidence" value="ECO:0007669"/>
    <property type="project" value="UniProtKB-KW"/>
</dbReference>
<dbReference type="RefSeq" id="WP_134640562.1">
    <property type="nucleotide sequence ID" value="NZ_SOHM01000018.1"/>
</dbReference>
<evidence type="ECO:0000313" key="6">
    <source>
        <dbReference type="EMBL" id="TFD91043.1"/>
    </source>
</evidence>
<evidence type="ECO:0000256" key="4">
    <source>
        <dbReference type="ARBA" id="ARBA00022679"/>
    </source>
</evidence>
<dbReference type="Proteomes" id="UP000298468">
    <property type="component" value="Unassembled WGS sequence"/>
</dbReference>
<dbReference type="Pfam" id="PF00535">
    <property type="entry name" value="Glycos_transf_2"/>
    <property type="match status" value="1"/>
</dbReference>
<comment type="pathway">
    <text evidence="1">Cell wall biogenesis; cell wall polysaccharide biosynthesis.</text>
</comment>
<dbReference type="EMBL" id="SOHM01000018">
    <property type="protein sequence ID" value="TFD91043.1"/>
    <property type="molecule type" value="Genomic_DNA"/>
</dbReference>
<name>A0A4R9BTW6_9MICO</name>
<accession>A0A4R9BTW6</accession>